<dbReference type="GO" id="GO:0005576">
    <property type="term" value="C:extracellular region"/>
    <property type="evidence" value="ECO:0007669"/>
    <property type="project" value="UniProtKB-SubCell"/>
</dbReference>
<dbReference type="InterPro" id="IPR013783">
    <property type="entry name" value="Ig-like_fold"/>
</dbReference>
<feature type="region of interest" description="Disordered" evidence="4">
    <location>
        <begin position="1134"/>
        <end position="1158"/>
    </location>
</feature>
<dbReference type="EMBL" id="CP030850">
    <property type="protein sequence ID" value="AXE19976.1"/>
    <property type="molecule type" value="Genomic_DNA"/>
</dbReference>
<dbReference type="InterPro" id="IPR001434">
    <property type="entry name" value="OmcB-like_DUF11"/>
</dbReference>
<gene>
    <name evidence="8" type="ORF">DR864_20595</name>
</gene>
<evidence type="ECO:0000313" key="8">
    <source>
        <dbReference type="EMBL" id="AXE19976.1"/>
    </source>
</evidence>
<dbReference type="KEGG" id="run:DR864_20595"/>
<feature type="region of interest" description="Disordered" evidence="4">
    <location>
        <begin position="1457"/>
        <end position="1478"/>
    </location>
</feature>
<dbReference type="InterPro" id="IPR044023">
    <property type="entry name" value="Ig_7"/>
</dbReference>
<dbReference type="NCBIfam" id="TIGR01451">
    <property type="entry name" value="B_ant_repeat"/>
    <property type="match status" value="1"/>
</dbReference>
<keyword evidence="2" id="KW-0964">Secreted</keyword>
<organism evidence="8 9">
    <name type="scientific">Runella rosea</name>
    <dbReference type="NCBI Taxonomy" id="2259595"/>
    <lineage>
        <taxon>Bacteria</taxon>
        <taxon>Pseudomonadati</taxon>
        <taxon>Bacteroidota</taxon>
        <taxon>Cytophagia</taxon>
        <taxon>Cytophagales</taxon>
        <taxon>Spirosomataceae</taxon>
        <taxon>Runella</taxon>
    </lineage>
</organism>
<comment type="subcellular location">
    <subcellularLocation>
        <location evidence="1">Secreted</location>
    </subcellularLocation>
</comment>
<evidence type="ECO:0000256" key="4">
    <source>
        <dbReference type="SAM" id="MobiDB-lite"/>
    </source>
</evidence>
<evidence type="ECO:0000256" key="2">
    <source>
        <dbReference type="ARBA" id="ARBA00022525"/>
    </source>
</evidence>
<reference evidence="8 9" key="1">
    <citation type="submission" date="2018-07" db="EMBL/GenBank/DDBJ databases">
        <title>Genome sequencing of Runella.</title>
        <authorList>
            <person name="Baek M.-G."/>
            <person name="Yi H."/>
        </authorList>
    </citation>
    <scope>NUCLEOTIDE SEQUENCE [LARGE SCALE GENOMIC DNA]</scope>
    <source>
        <strain evidence="8 9">HYN0085</strain>
    </source>
</reference>
<dbReference type="InterPro" id="IPR051417">
    <property type="entry name" value="SDr/BOS_complex"/>
</dbReference>
<dbReference type="Pfam" id="PF19081">
    <property type="entry name" value="Ig_7"/>
    <property type="match status" value="1"/>
</dbReference>
<dbReference type="PANTHER" id="PTHR23303">
    <property type="entry name" value="CARBOXYPEPTIDASE REGULATORY REGION-CONTAINING"/>
    <property type="match status" value="1"/>
</dbReference>
<keyword evidence="3" id="KW-0732">Signal</keyword>
<evidence type="ECO:0000256" key="3">
    <source>
        <dbReference type="ARBA" id="ARBA00022729"/>
    </source>
</evidence>
<dbReference type="PANTHER" id="PTHR23303:SF15">
    <property type="entry name" value="COLOSSIN-A"/>
    <property type="match status" value="1"/>
</dbReference>
<dbReference type="OrthoDB" id="898149at2"/>
<accession>A0A344TMV5</accession>
<dbReference type="InterPro" id="IPR033764">
    <property type="entry name" value="Sdr_B"/>
</dbReference>
<dbReference type="Proteomes" id="UP000251993">
    <property type="component" value="Chromosome"/>
</dbReference>
<dbReference type="Pfam" id="PF17210">
    <property type="entry name" value="SdrD_B"/>
    <property type="match status" value="2"/>
</dbReference>
<evidence type="ECO:0000313" key="9">
    <source>
        <dbReference type="Proteomes" id="UP000251993"/>
    </source>
</evidence>
<dbReference type="Gene3D" id="2.60.40.1170">
    <property type="entry name" value="Mu homology domain, subdomain B"/>
    <property type="match status" value="1"/>
</dbReference>
<feature type="domain" description="SD-repeat containing protein B" evidence="6">
    <location>
        <begin position="652"/>
        <end position="787"/>
    </location>
</feature>
<dbReference type="Gene3D" id="2.60.40.10">
    <property type="entry name" value="Immunoglobulins"/>
    <property type="match status" value="3"/>
</dbReference>
<proteinExistence type="predicted"/>
<dbReference type="InterPro" id="IPR047589">
    <property type="entry name" value="DUF11_rpt"/>
</dbReference>
<sequence length="1580" mass="164838">MHSNDYYILVDSKPNWQKLFVLAFSIWLTSVSFSQAQVKGKVFRDYNGSGTQDSTSTPLFKEIGVAGITVTATNGVLTATTTTGSFGDYAFPNSGATASGQKVRIEFSAIPAGSFSGFHGVTNTFNGTSVQFVTAGAAARAHLGINIPEEYCQPNPLIALACYENGNAIYTVSGNTHPGFITLPYNSSGSARTEMSSNIQILQIGTTWGNAWQKAKKRVFTSAVLKRHSGLGPQGLGGLYMIDYSTSAGGNLLNAFSLQGITPGNGGAAIDLGSVDRTGANALPNNTTDDSRDIDAFGKIAKVGFGGIDIADNDHFLWMVNLNQKALIRMDVSANTPTPSTATVNQYPIANFSGLPTCTNGELRPWALKFHGGKGYLGVVCSAEGASGVAANLHAYVLSFDPSNPTAFTTELSFPLNYTREPAAVFGASLSGSWNPWADTWAETGLTGGSNANSFNERAFAQPILSDIEFSDTGLDLGFLDRFGLQGGFRNFTPQASPITLYLSVDVAGDIIHYCKVGNSYVQEGSAGCAVLDNTTNSTSGTDGPSGNGEFYYAESYNDTDVIPTFNHNETSLGGLAVLKGSQEILNNVFDPISGTQAATAFTQGLHWYNTSTGAKTDQYLIVPNATDNPQYFGKAGGLGDPELLCNPAPLEIGNRVWKDSDNDGIQDAGEDGINGVEIELYKGATLLATVTTATVAGQTGTWYFSSKSRLGSAWVGTGADTTLLPTTAYTIKVKTALGAGALATCTAFSTKDATTDGLDSDINPDATISYTTGSYGENNHTLDIGITECVTPVITATSAQILCQGETAGAFTMNITSGTVSSQKWYGPIANNLPATSLGTAIQGATSTTFTPSAAQLPTADGVTRYYAVVGESNSPTCSDTAYVAITVKPKPNAGNSQTVCAGTSATLTGTGPTTGSWTAQSNPANPSGATLGSTIAGVANVSFATNTSGIFKFIYTVDGCTDTVQITVGAKPIAGADITGGNAICNTVASVDLPNAASGETWTQLGSTPKTVAIDPTSGIVTGMDAIGIYQFILTNSATGCADTVAVETKNCLKGSIGDFIWKDLNDNGLQDANEPGVKGVIVQLLNSDNNDALLATDTTDTNGIYGFSGLDSGNYKVKIVLNSLPDTCQISPKKDVTSNGGNDTNDSDFDPNSAESPIININTLETGIDKDNPTIDAALIIPCIKPVWTLTANPICSPSTAVYSVSFSIANKNGSLKVNAGTLSGTNPYTVTGIPNGTNLIVTDSLRANCVFDTTFIAPDCSCPQINLLTPNATACIGDTLPTLKIILIGTNLNGVTANWYANPTGGTALATGLSFKPTGIISATDTFYVALTGAPECINQPRTAVIVSAQNCDVDLALKKSISTKIAHIGDTLTYTIKVWNEFTNDATGVEVADSIATSIQFINGSFNASRGTASINNNVIKWDIGNIAANGDTVTLTYKVKAVQEGVHFNTAEISKTNEKDKDSTPNNAQEGEDDIDRQCFTVPLKLCVGEKVQVSVPAKYTNVQWFKDGGTSAIASGNEVLLTETGTYTFTANNNTCPAEGCCPVIIEPGNNCCPEEICVPFTIKQTKKAGKNI</sequence>
<evidence type="ECO:0000259" key="6">
    <source>
        <dbReference type="Pfam" id="PF17210"/>
    </source>
</evidence>
<dbReference type="Pfam" id="PF01345">
    <property type="entry name" value="DUF11"/>
    <property type="match status" value="1"/>
</dbReference>
<evidence type="ECO:0008006" key="10">
    <source>
        <dbReference type="Google" id="ProtNLM"/>
    </source>
</evidence>
<feature type="domain" description="Ig-like" evidence="7">
    <location>
        <begin position="1267"/>
        <end position="1352"/>
    </location>
</feature>
<name>A0A344TMV5_9BACT</name>
<protein>
    <recommendedName>
        <fullName evidence="10">DUF11 domain-containing protein</fullName>
    </recommendedName>
</protein>
<dbReference type="RefSeq" id="WP_114068742.1">
    <property type="nucleotide sequence ID" value="NZ_CP030850.1"/>
</dbReference>
<evidence type="ECO:0000259" key="7">
    <source>
        <dbReference type="Pfam" id="PF19081"/>
    </source>
</evidence>
<feature type="domain" description="SD-repeat containing protein B" evidence="6">
    <location>
        <begin position="1058"/>
        <end position="1181"/>
    </location>
</feature>
<dbReference type="SUPFAM" id="SSF117074">
    <property type="entry name" value="Hypothetical protein PA1324"/>
    <property type="match status" value="3"/>
</dbReference>
<evidence type="ECO:0000256" key="1">
    <source>
        <dbReference type="ARBA" id="ARBA00004613"/>
    </source>
</evidence>
<keyword evidence="9" id="KW-1185">Reference proteome</keyword>
<feature type="domain" description="DUF11" evidence="5">
    <location>
        <begin position="1359"/>
        <end position="1475"/>
    </location>
</feature>
<evidence type="ECO:0000259" key="5">
    <source>
        <dbReference type="Pfam" id="PF01345"/>
    </source>
</evidence>